<evidence type="ECO:0000313" key="5">
    <source>
        <dbReference type="Proteomes" id="UP001212997"/>
    </source>
</evidence>
<dbReference type="NCBIfam" id="TIGR00451">
    <property type="entry name" value="unchar_dom_2"/>
    <property type="match status" value="1"/>
</dbReference>
<evidence type="ECO:0000259" key="3">
    <source>
        <dbReference type="PROSITE" id="PS50296"/>
    </source>
</evidence>
<dbReference type="CDD" id="cd11608">
    <property type="entry name" value="eIF2D_C"/>
    <property type="match status" value="1"/>
</dbReference>
<comment type="caution">
    <text evidence="4">The sequence shown here is derived from an EMBL/GenBank/DDBJ whole genome shotgun (WGS) entry which is preliminary data.</text>
</comment>
<dbReference type="InterPro" id="IPR048247">
    <property type="entry name" value="eIF2D_N"/>
</dbReference>
<dbReference type="PANTHER" id="PTHR12217:SF4">
    <property type="entry name" value="EUKARYOTIC TRANSLATION INITIATION FACTOR 2D"/>
    <property type="match status" value="1"/>
</dbReference>
<dbReference type="Pfam" id="PF01253">
    <property type="entry name" value="SUI1"/>
    <property type="match status" value="1"/>
</dbReference>
<evidence type="ECO:0000256" key="2">
    <source>
        <dbReference type="SAM" id="MobiDB-lite"/>
    </source>
</evidence>
<proteinExistence type="predicted"/>
<dbReference type="PANTHER" id="PTHR12217">
    <property type="entry name" value="EUKARYOTIC TRANSLATION INITIATION FACTOR 2D"/>
    <property type="match status" value="1"/>
</dbReference>
<dbReference type="GO" id="GO:0003723">
    <property type="term" value="F:RNA binding"/>
    <property type="evidence" value="ECO:0007669"/>
    <property type="project" value="InterPro"/>
</dbReference>
<dbReference type="InterPro" id="IPR041366">
    <property type="entry name" value="Pre-PUA"/>
</dbReference>
<organism evidence="4 5">
    <name type="scientific">Meripilus lineatus</name>
    <dbReference type="NCBI Taxonomy" id="2056292"/>
    <lineage>
        <taxon>Eukaryota</taxon>
        <taxon>Fungi</taxon>
        <taxon>Dikarya</taxon>
        <taxon>Basidiomycota</taxon>
        <taxon>Agaricomycotina</taxon>
        <taxon>Agaricomycetes</taxon>
        <taxon>Polyporales</taxon>
        <taxon>Meripilaceae</taxon>
        <taxon>Meripilus</taxon>
    </lineage>
</organism>
<dbReference type="InterPro" id="IPR039757">
    <property type="entry name" value="EIF2D"/>
</dbReference>
<dbReference type="GO" id="GO:0005737">
    <property type="term" value="C:cytoplasm"/>
    <property type="evidence" value="ECO:0007669"/>
    <property type="project" value="UniProtKB-SubCell"/>
</dbReference>
<feature type="compositionally biased region" description="Acidic residues" evidence="2">
    <location>
        <begin position="199"/>
        <end position="208"/>
    </location>
</feature>
<dbReference type="InterPro" id="IPR039759">
    <property type="entry name" value="eIF2D_SUI1"/>
</dbReference>
<dbReference type="AlphaFoldDB" id="A0AAD5V995"/>
<sequence length="602" mass="66318">MFKKPLADLKTSSPLRSSDRRKLKQRICQTYSLSPEIGETLVPEGLLTQKFSTHLQEHGIAYLSPEGDPLWFSIGKSSDNLIPTVYTLWKSPTMLPFLSTPSPVIPKLVGGADLMIPGVVQHTPDLTQDQVVAVTQYFPQNKIGPPIAVGNMAVSSSDLTRSDDVKGKAVLILHTWKDHLWELGAGRKADPPEPRDSTMESEESTDTTEGDHLNDAEGQTAESSAKPLDTEQDGGSGEVDGSSKDPTPTNPTLTPEGTQFLVGVIAHLDVSYSGVKFLDLLCLARSAGAGASFRRHNGNTIDVKHSTHKSVKVFLKANAKEGLIKLKEMKGDVVVTAVYPAHPAAVAHRPHRTIQSVEIKKEKADERERKEKEAEAKKRGELSIVELWKPHQHTLPWFVSAQQSTSRLFAIAEIKDVFNAYVSGKGLINPRDQQYINVSDDPALFEAISIKNEETPDFLKREDALRRIRENMQSWHEVRQEGSNPVRKKGQAKPISVVVKMRQGRKAATLLTGFEQYLLSAEEIAEELRKLCASSTSGSLSLFLPSLTFTESVVVGPLPGKSSDSEVMVQGQQIKVVTDFLISKGVPKRWIESSDMTNKKKK</sequence>
<evidence type="ECO:0000313" key="4">
    <source>
        <dbReference type="EMBL" id="KAJ3487912.1"/>
    </source>
</evidence>
<dbReference type="InterPro" id="IPR058886">
    <property type="entry name" value="SWIB_eIF2D"/>
</dbReference>
<gene>
    <name evidence="4" type="ORF">NLI96_g3214</name>
</gene>
<feature type="compositionally biased region" description="Basic and acidic residues" evidence="2">
    <location>
        <begin position="184"/>
        <end position="198"/>
    </location>
</feature>
<dbReference type="InterPro" id="IPR036877">
    <property type="entry name" value="SUI1_dom_sf"/>
</dbReference>
<dbReference type="GO" id="GO:0001731">
    <property type="term" value="P:formation of translation preinitiation complex"/>
    <property type="evidence" value="ECO:0007669"/>
    <property type="project" value="InterPro"/>
</dbReference>
<dbReference type="InterPro" id="IPR001950">
    <property type="entry name" value="SUI1"/>
</dbReference>
<dbReference type="Pfam" id="PF26292">
    <property type="entry name" value="PUA_elF2D"/>
    <property type="match status" value="1"/>
</dbReference>
<accession>A0AAD5V995</accession>
<dbReference type="InterPro" id="IPR004521">
    <property type="entry name" value="Uncharacterised_CHP00451"/>
</dbReference>
<dbReference type="InterPro" id="IPR057429">
    <property type="entry name" value="WH_eIF2D"/>
</dbReference>
<feature type="region of interest" description="Disordered" evidence="2">
    <location>
        <begin position="184"/>
        <end position="255"/>
    </location>
</feature>
<dbReference type="Pfam" id="PF26291">
    <property type="entry name" value="SWIB_eIF2D"/>
    <property type="match status" value="1"/>
</dbReference>
<dbReference type="Gene3D" id="3.30.780.10">
    <property type="entry name" value="SUI1-like domain"/>
    <property type="match status" value="1"/>
</dbReference>
<dbReference type="InterPro" id="IPR048248">
    <property type="entry name" value="PUA_eIF2d-like"/>
</dbReference>
<dbReference type="InterPro" id="IPR015947">
    <property type="entry name" value="PUA-like_sf"/>
</dbReference>
<dbReference type="CDD" id="cd21156">
    <property type="entry name" value="PUA_eIF2d-like"/>
    <property type="match status" value="1"/>
</dbReference>
<feature type="domain" description="SUI1" evidence="3">
    <location>
        <begin position="495"/>
        <end position="585"/>
    </location>
</feature>
<dbReference type="Proteomes" id="UP001212997">
    <property type="component" value="Unassembled WGS sequence"/>
</dbReference>
<dbReference type="CDD" id="cd11610">
    <property type="entry name" value="eIF2D_N"/>
    <property type="match status" value="1"/>
</dbReference>
<dbReference type="Pfam" id="PF17832">
    <property type="entry name" value="Pre-PUA"/>
    <property type="match status" value="1"/>
</dbReference>
<dbReference type="GO" id="GO:0003743">
    <property type="term" value="F:translation initiation factor activity"/>
    <property type="evidence" value="ECO:0007669"/>
    <property type="project" value="InterPro"/>
</dbReference>
<dbReference type="PROSITE" id="PS50296">
    <property type="entry name" value="SUI1"/>
    <property type="match status" value="1"/>
</dbReference>
<feature type="region of interest" description="Disordered" evidence="2">
    <location>
        <begin position="1"/>
        <end position="21"/>
    </location>
</feature>
<dbReference type="SUPFAM" id="SSF88697">
    <property type="entry name" value="PUA domain-like"/>
    <property type="match status" value="1"/>
</dbReference>
<dbReference type="PROSITE" id="PS50890">
    <property type="entry name" value="PUA"/>
    <property type="match status" value="1"/>
</dbReference>
<feature type="compositionally biased region" description="Polar residues" evidence="2">
    <location>
        <begin position="244"/>
        <end position="255"/>
    </location>
</feature>
<evidence type="ECO:0000256" key="1">
    <source>
        <dbReference type="ARBA" id="ARBA00022490"/>
    </source>
</evidence>
<dbReference type="EMBL" id="JANAWD010000079">
    <property type="protein sequence ID" value="KAJ3487912.1"/>
    <property type="molecule type" value="Genomic_DNA"/>
</dbReference>
<reference evidence="4" key="1">
    <citation type="submission" date="2022-07" db="EMBL/GenBank/DDBJ databases">
        <title>Genome Sequence of Physisporinus lineatus.</title>
        <authorList>
            <person name="Buettner E."/>
        </authorList>
    </citation>
    <scope>NUCLEOTIDE SEQUENCE</scope>
    <source>
        <strain evidence="4">VT162</strain>
    </source>
</reference>
<dbReference type="Gene3D" id="3.10.400.20">
    <property type="match status" value="1"/>
</dbReference>
<keyword evidence="5" id="KW-1185">Reference proteome</keyword>
<keyword evidence="1" id="KW-0963">Cytoplasm</keyword>
<dbReference type="Pfam" id="PF25304">
    <property type="entry name" value="WHD_eIF2D"/>
    <property type="match status" value="1"/>
</dbReference>
<protein>
    <recommendedName>
        <fullName evidence="3">SUI1 domain-containing protein</fullName>
    </recommendedName>
</protein>
<name>A0AAD5V995_9APHY</name>
<dbReference type="SUPFAM" id="SSF55159">
    <property type="entry name" value="eIF1-like"/>
    <property type="match status" value="1"/>
</dbReference>